<sequence length="187" mass="20213">MPTLAVIICSTRPGRVGVPIANWFSSIAVAHGGFDVEMIDLKEVNLPQYDEPNHPVLADYVHDHTKRWSATVSRADAFVFVTPEYNHSFSAATKNAIDFLHNEWHHKAVGFVSYGGVSGGTRAVQALKPVCTALRMVPTVAGVILPLPFGLVDDAGIFRGDDAMAGAANATLDELARWTQTLKAMRA</sequence>
<proteinExistence type="predicted"/>
<evidence type="ECO:0000313" key="3">
    <source>
        <dbReference type="EMBL" id="CAB4959465.1"/>
    </source>
</evidence>
<dbReference type="GO" id="GO:0005829">
    <property type="term" value="C:cytosol"/>
    <property type="evidence" value="ECO:0007669"/>
    <property type="project" value="TreeGrafter"/>
</dbReference>
<dbReference type="InterPro" id="IPR005025">
    <property type="entry name" value="FMN_Rdtase-like_dom"/>
</dbReference>
<dbReference type="PANTHER" id="PTHR30543:SF21">
    <property type="entry name" value="NAD(P)H-DEPENDENT FMN REDUCTASE LOT6"/>
    <property type="match status" value="1"/>
</dbReference>
<name>A0A6J7KV91_9ZZZZ</name>
<accession>A0A6J7KV91</accession>
<organism evidence="3">
    <name type="scientific">freshwater metagenome</name>
    <dbReference type="NCBI Taxonomy" id="449393"/>
    <lineage>
        <taxon>unclassified sequences</taxon>
        <taxon>metagenomes</taxon>
        <taxon>ecological metagenomes</taxon>
    </lineage>
</organism>
<gene>
    <name evidence="2" type="ORF">UFOPK1392_02092</name>
    <name evidence="3" type="ORF">UFOPK3733_02358</name>
</gene>
<dbReference type="InterPro" id="IPR029039">
    <property type="entry name" value="Flavoprotein-like_sf"/>
</dbReference>
<dbReference type="EMBL" id="CAEMXZ010000132">
    <property type="protein sequence ID" value="CAB4324327.1"/>
    <property type="molecule type" value="Genomic_DNA"/>
</dbReference>
<dbReference type="PANTHER" id="PTHR30543">
    <property type="entry name" value="CHROMATE REDUCTASE"/>
    <property type="match status" value="1"/>
</dbReference>
<dbReference type="GO" id="GO:0016491">
    <property type="term" value="F:oxidoreductase activity"/>
    <property type="evidence" value="ECO:0007669"/>
    <property type="project" value="InterPro"/>
</dbReference>
<dbReference type="EMBL" id="CAFBNC010000208">
    <property type="protein sequence ID" value="CAB4959465.1"/>
    <property type="molecule type" value="Genomic_DNA"/>
</dbReference>
<protein>
    <submittedName>
        <fullName evidence="3">Unannotated protein</fullName>
    </submittedName>
</protein>
<dbReference type="Gene3D" id="3.40.50.360">
    <property type="match status" value="1"/>
</dbReference>
<dbReference type="GO" id="GO:0010181">
    <property type="term" value="F:FMN binding"/>
    <property type="evidence" value="ECO:0007669"/>
    <property type="project" value="TreeGrafter"/>
</dbReference>
<dbReference type="AlphaFoldDB" id="A0A6J7KV91"/>
<evidence type="ECO:0000259" key="1">
    <source>
        <dbReference type="Pfam" id="PF03358"/>
    </source>
</evidence>
<feature type="domain" description="NADPH-dependent FMN reductase-like" evidence="1">
    <location>
        <begin position="3"/>
        <end position="141"/>
    </location>
</feature>
<dbReference type="InterPro" id="IPR050712">
    <property type="entry name" value="NAD(P)H-dep_reductase"/>
</dbReference>
<dbReference type="SUPFAM" id="SSF52218">
    <property type="entry name" value="Flavoproteins"/>
    <property type="match status" value="1"/>
</dbReference>
<dbReference type="Pfam" id="PF03358">
    <property type="entry name" value="FMN_red"/>
    <property type="match status" value="1"/>
</dbReference>
<evidence type="ECO:0000313" key="2">
    <source>
        <dbReference type="EMBL" id="CAB4324327.1"/>
    </source>
</evidence>
<reference evidence="3" key="1">
    <citation type="submission" date="2020-05" db="EMBL/GenBank/DDBJ databases">
        <authorList>
            <person name="Chiriac C."/>
            <person name="Salcher M."/>
            <person name="Ghai R."/>
            <person name="Kavagutti S V."/>
        </authorList>
    </citation>
    <scope>NUCLEOTIDE SEQUENCE</scope>
</reference>